<reference evidence="4" key="2">
    <citation type="journal article" date="2023" name="IMA Fungus">
        <title>Comparative genomic study of the Penicillium genus elucidates a diverse pangenome and 15 lateral gene transfer events.</title>
        <authorList>
            <person name="Petersen C."/>
            <person name="Sorensen T."/>
            <person name="Nielsen M.R."/>
            <person name="Sondergaard T.E."/>
            <person name="Sorensen J.L."/>
            <person name="Fitzpatrick D.A."/>
            <person name="Frisvad J.C."/>
            <person name="Nielsen K.L."/>
        </authorList>
    </citation>
    <scope>NUCLEOTIDE SEQUENCE</scope>
    <source>
        <strain evidence="4">IBT 21917</strain>
    </source>
</reference>
<keyword evidence="5" id="KW-1185">Reference proteome</keyword>
<name>A0A9W9LL65_9EURO</name>
<evidence type="ECO:0000313" key="4">
    <source>
        <dbReference type="EMBL" id="KAJ5161915.1"/>
    </source>
</evidence>
<feature type="domain" description="DUF7702" evidence="3">
    <location>
        <begin position="1"/>
        <end position="104"/>
    </location>
</feature>
<accession>A0A9W9LL65</accession>
<keyword evidence="2" id="KW-0472">Membrane</keyword>
<proteinExistence type="predicted"/>
<dbReference type="AlphaFoldDB" id="A0A9W9LL65"/>
<keyword evidence="2" id="KW-1133">Transmembrane helix</keyword>
<feature type="region of interest" description="Disordered" evidence="1">
    <location>
        <begin position="265"/>
        <end position="287"/>
    </location>
</feature>
<comment type="caution">
    <text evidence="4">The sequence shown here is derived from an EMBL/GenBank/DDBJ whole genome shotgun (WGS) entry which is preliminary data.</text>
</comment>
<dbReference type="EMBL" id="JAPQKO010000005">
    <property type="protein sequence ID" value="KAJ5161915.1"/>
    <property type="molecule type" value="Genomic_DNA"/>
</dbReference>
<gene>
    <name evidence="4" type="ORF">N7492_007307</name>
</gene>
<sequence>MLTCTGLLSRANQSTTQRIATPVLSNHVFQFFRIFTVVALALSIAAITAGMSIEGLQHPDIKIKVGMILYVVACALLALMLLVLVRHAGSIAESERRVLLAVGIFSWNGNATVQLVMSVLKEFGVVIVCLGVGLTLQVRGKRTQSELIRAREKRRLEASLLSLGWPPAFVRVRVNEVVVSFPRLVEGLDQSSAVQGGLASVHGKEPLQLLAAVFSALAGEALEASLNFLDGLVPCQVASDGSNHRGGGRREDGRGEDLKCRLRAHGRPAQSEGIAQPTSHAIDSRLGGPDDVGLDDLTIELRVARDEILKVGWPNSESPLISRSLQR</sequence>
<evidence type="ECO:0000313" key="5">
    <source>
        <dbReference type="Proteomes" id="UP001146351"/>
    </source>
</evidence>
<evidence type="ECO:0000256" key="2">
    <source>
        <dbReference type="SAM" id="Phobius"/>
    </source>
</evidence>
<dbReference type="InterPro" id="IPR056119">
    <property type="entry name" value="DUF7702"/>
</dbReference>
<feature type="transmembrane region" description="Helical" evidence="2">
    <location>
        <begin position="97"/>
        <end position="117"/>
    </location>
</feature>
<dbReference type="Proteomes" id="UP001146351">
    <property type="component" value="Unassembled WGS sequence"/>
</dbReference>
<reference evidence="4" key="1">
    <citation type="submission" date="2022-11" db="EMBL/GenBank/DDBJ databases">
        <authorList>
            <person name="Petersen C."/>
        </authorList>
    </citation>
    <scope>NUCLEOTIDE SEQUENCE</scope>
    <source>
        <strain evidence="4">IBT 21917</strain>
    </source>
</reference>
<feature type="transmembrane region" description="Helical" evidence="2">
    <location>
        <begin position="31"/>
        <end position="53"/>
    </location>
</feature>
<evidence type="ECO:0000259" key="3">
    <source>
        <dbReference type="Pfam" id="PF24800"/>
    </source>
</evidence>
<organism evidence="4 5">
    <name type="scientific">Penicillium capsulatum</name>
    <dbReference type="NCBI Taxonomy" id="69766"/>
    <lineage>
        <taxon>Eukaryota</taxon>
        <taxon>Fungi</taxon>
        <taxon>Dikarya</taxon>
        <taxon>Ascomycota</taxon>
        <taxon>Pezizomycotina</taxon>
        <taxon>Eurotiomycetes</taxon>
        <taxon>Eurotiomycetidae</taxon>
        <taxon>Eurotiales</taxon>
        <taxon>Aspergillaceae</taxon>
        <taxon>Penicillium</taxon>
    </lineage>
</organism>
<keyword evidence="2" id="KW-0812">Transmembrane</keyword>
<protein>
    <recommendedName>
        <fullName evidence="3">DUF7702 domain-containing protein</fullName>
    </recommendedName>
</protein>
<feature type="transmembrane region" description="Helical" evidence="2">
    <location>
        <begin position="65"/>
        <end position="85"/>
    </location>
</feature>
<evidence type="ECO:0000256" key="1">
    <source>
        <dbReference type="SAM" id="MobiDB-lite"/>
    </source>
</evidence>
<dbReference type="Pfam" id="PF24800">
    <property type="entry name" value="DUF7702"/>
    <property type="match status" value="1"/>
</dbReference>